<keyword evidence="3" id="KW-1185">Reference proteome</keyword>
<evidence type="ECO:0000256" key="1">
    <source>
        <dbReference type="SAM" id="Phobius"/>
    </source>
</evidence>
<proteinExistence type="predicted"/>
<accession>A0A917PZT9</accession>
<keyword evidence="1" id="KW-1133">Transmembrane helix</keyword>
<evidence type="ECO:0000313" key="2">
    <source>
        <dbReference type="EMBL" id="GGK02204.1"/>
    </source>
</evidence>
<feature type="transmembrane region" description="Helical" evidence="1">
    <location>
        <begin position="7"/>
        <end position="27"/>
    </location>
</feature>
<reference evidence="2" key="1">
    <citation type="journal article" date="2014" name="Int. J. Syst. Evol. Microbiol.">
        <title>Complete genome sequence of Corynebacterium casei LMG S-19264T (=DSM 44701T), isolated from a smear-ripened cheese.</title>
        <authorList>
            <consortium name="US DOE Joint Genome Institute (JGI-PGF)"/>
            <person name="Walter F."/>
            <person name="Albersmeier A."/>
            <person name="Kalinowski J."/>
            <person name="Ruckert C."/>
        </authorList>
    </citation>
    <scope>NUCLEOTIDE SEQUENCE</scope>
    <source>
        <strain evidence="2">JCM 12580</strain>
    </source>
</reference>
<dbReference type="AlphaFoldDB" id="A0A917PZT9"/>
<dbReference type="RefSeq" id="WP_188633497.1">
    <property type="nucleotide sequence ID" value="NZ_BMNQ01000043.1"/>
</dbReference>
<evidence type="ECO:0000313" key="3">
    <source>
        <dbReference type="Proteomes" id="UP000658382"/>
    </source>
</evidence>
<sequence>MNRYQKYYLIGIGLLMAGGLILALLVYNSSNGNENSNNCQEFYRSVNSPIYPSDNAYQNVNENFSKAGVWRSYPGDKEDISVGLDADKANRLYEIRT</sequence>
<comment type="caution">
    <text evidence="2">The sequence shown here is derived from an EMBL/GenBank/DDBJ whole genome shotgun (WGS) entry which is preliminary data.</text>
</comment>
<gene>
    <name evidence="2" type="ORF">GCM10007063_25630</name>
</gene>
<keyword evidence="1" id="KW-0812">Transmembrane</keyword>
<name>A0A917PZT9_9BACI</name>
<keyword evidence="1" id="KW-0472">Membrane</keyword>
<dbReference type="Proteomes" id="UP000658382">
    <property type="component" value="Unassembled WGS sequence"/>
</dbReference>
<dbReference type="EMBL" id="BMNQ01000043">
    <property type="protein sequence ID" value="GGK02204.1"/>
    <property type="molecule type" value="Genomic_DNA"/>
</dbReference>
<protein>
    <submittedName>
        <fullName evidence="2">Uncharacterized protein</fullName>
    </submittedName>
</protein>
<reference evidence="2" key="2">
    <citation type="submission" date="2020-09" db="EMBL/GenBank/DDBJ databases">
        <authorList>
            <person name="Sun Q."/>
            <person name="Ohkuma M."/>
        </authorList>
    </citation>
    <scope>NUCLEOTIDE SEQUENCE</scope>
    <source>
        <strain evidence="2">JCM 12580</strain>
    </source>
</reference>
<organism evidence="2 3">
    <name type="scientific">Lentibacillus kapialis</name>
    <dbReference type="NCBI Taxonomy" id="340214"/>
    <lineage>
        <taxon>Bacteria</taxon>
        <taxon>Bacillati</taxon>
        <taxon>Bacillota</taxon>
        <taxon>Bacilli</taxon>
        <taxon>Bacillales</taxon>
        <taxon>Bacillaceae</taxon>
        <taxon>Lentibacillus</taxon>
    </lineage>
</organism>